<accession>A0A7X2P614</accession>
<evidence type="ECO:0000313" key="8">
    <source>
        <dbReference type="EMBL" id="MST80882.1"/>
    </source>
</evidence>
<evidence type="ECO:0000256" key="1">
    <source>
        <dbReference type="ARBA" id="ARBA00001968"/>
    </source>
</evidence>
<reference evidence="8 9" key="1">
    <citation type="submission" date="2019-08" db="EMBL/GenBank/DDBJ databases">
        <title>In-depth cultivation of the pig gut microbiome towards novel bacterial diversity and tailored functional studies.</title>
        <authorList>
            <person name="Wylensek D."/>
            <person name="Hitch T.C.A."/>
            <person name="Clavel T."/>
        </authorList>
    </citation>
    <scope>NUCLEOTIDE SEQUENCE [LARGE SCALE GENOMIC DNA]</scope>
    <source>
        <strain evidence="8 9">Oil+RF-744-WCA-WT-13</strain>
    </source>
</reference>
<evidence type="ECO:0000259" key="7">
    <source>
        <dbReference type="Pfam" id="PF08340"/>
    </source>
</evidence>
<comment type="caution">
    <text evidence="8">The sequence shown here is derived from an EMBL/GenBank/DDBJ whole genome shotgun (WGS) entry which is preliminary data.</text>
</comment>
<dbReference type="GO" id="GO:0016787">
    <property type="term" value="F:hydrolase activity"/>
    <property type="evidence" value="ECO:0007669"/>
    <property type="project" value="UniProtKB-KW"/>
</dbReference>
<gene>
    <name evidence="8" type="ORF">FYJ60_00830</name>
</gene>
<dbReference type="RefSeq" id="WP_154456697.1">
    <property type="nucleotide sequence ID" value="NZ_VUMV01000001.1"/>
</dbReference>
<keyword evidence="3" id="KW-0255">Endonuclease</keyword>
<dbReference type="NCBIfam" id="TIGR00255">
    <property type="entry name" value="YicC/YloC family endoribonuclease"/>
    <property type="match status" value="1"/>
</dbReference>
<keyword evidence="9" id="KW-1185">Reference proteome</keyword>
<dbReference type="InterPro" id="IPR013527">
    <property type="entry name" value="YicC-like_N"/>
</dbReference>
<dbReference type="Pfam" id="PF03755">
    <property type="entry name" value="YicC-like_N"/>
    <property type="match status" value="1"/>
</dbReference>
<sequence length="292" mass="34079">MIYSMTGFGRSELQNEQHKFTVEVKSVNHRYLEPSIRCPRRLSSFENNIRNIVKEYACRGKIDISVSFEDYTCSNLHLKYNEELASRYAEYAAEIEKKFLLPNDLTVSKLMACPEVLTMEEEPSDDTELWEELEKTLRDALEKFRQSRNTEGMHLQQDLLGKLDHMEENLNRLIRRAPGILEDYKARLREKTRELLEDAQVDESRIAAEVVLFADKICTDEETVRLQSHINNMRTELKRGGGVGRKLDFLAQEMNREANTILSKSNDKDTTELAVELKTEIEKIREQIQNIE</sequence>
<evidence type="ECO:0000313" key="9">
    <source>
        <dbReference type="Proteomes" id="UP000466864"/>
    </source>
</evidence>
<feature type="domain" description="Endoribonuclease YicC-like N-terminal" evidence="6">
    <location>
        <begin position="2"/>
        <end position="156"/>
    </location>
</feature>
<evidence type="ECO:0000256" key="5">
    <source>
        <dbReference type="ARBA" id="ARBA00035648"/>
    </source>
</evidence>
<keyword evidence="2" id="KW-0540">Nuclease</keyword>
<dbReference type="PANTHER" id="PTHR30636:SF3">
    <property type="entry name" value="UPF0701 PROTEIN YICC"/>
    <property type="match status" value="1"/>
</dbReference>
<protein>
    <submittedName>
        <fullName evidence="8">YicC family protein</fullName>
    </submittedName>
</protein>
<name>A0A7X2P614_9FIRM</name>
<evidence type="ECO:0000256" key="2">
    <source>
        <dbReference type="ARBA" id="ARBA00022722"/>
    </source>
</evidence>
<feature type="domain" description="Endoribonuclease YicC-like C-terminal" evidence="7">
    <location>
        <begin position="176"/>
        <end position="292"/>
    </location>
</feature>
<organism evidence="8 9">
    <name type="scientific">Bilifractor porci</name>
    <dbReference type="NCBI Taxonomy" id="2606636"/>
    <lineage>
        <taxon>Bacteria</taxon>
        <taxon>Bacillati</taxon>
        <taxon>Bacillota</taxon>
        <taxon>Clostridia</taxon>
        <taxon>Lachnospirales</taxon>
        <taxon>Lachnospiraceae</taxon>
        <taxon>Bilifractor</taxon>
    </lineage>
</organism>
<dbReference type="InterPro" id="IPR005229">
    <property type="entry name" value="YicC/YloC-like"/>
</dbReference>
<evidence type="ECO:0000256" key="4">
    <source>
        <dbReference type="ARBA" id="ARBA00022801"/>
    </source>
</evidence>
<dbReference type="Proteomes" id="UP000466864">
    <property type="component" value="Unassembled WGS sequence"/>
</dbReference>
<keyword evidence="4" id="KW-0378">Hydrolase</keyword>
<dbReference type="GO" id="GO:0004521">
    <property type="term" value="F:RNA endonuclease activity"/>
    <property type="evidence" value="ECO:0007669"/>
    <property type="project" value="InterPro"/>
</dbReference>
<proteinExistence type="inferred from homology"/>
<evidence type="ECO:0000256" key="3">
    <source>
        <dbReference type="ARBA" id="ARBA00022759"/>
    </source>
</evidence>
<dbReference type="Pfam" id="PF08340">
    <property type="entry name" value="YicC-like_C"/>
    <property type="match status" value="1"/>
</dbReference>
<comment type="cofactor">
    <cofactor evidence="1">
        <name>a divalent metal cation</name>
        <dbReference type="ChEBI" id="CHEBI:60240"/>
    </cofactor>
</comment>
<dbReference type="EMBL" id="VUMV01000001">
    <property type="protein sequence ID" value="MST80882.1"/>
    <property type="molecule type" value="Genomic_DNA"/>
</dbReference>
<dbReference type="AlphaFoldDB" id="A0A7X2P614"/>
<dbReference type="InterPro" id="IPR013551">
    <property type="entry name" value="YicC-like_C"/>
</dbReference>
<evidence type="ECO:0000259" key="6">
    <source>
        <dbReference type="Pfam" id="PF03755"/>
    </source>
</evidence>
<dbReference type="PANTHER" id="PTHR30636">
    <property type="entry name" value="UPF0701 PROTEIN YICC"/>
    <property type="match status" value="1"/>
</dbReference>
<comment type="similarity">
    <text evidence="5">Belongs to the YicC/YloC family.</text>
</comment>